<reference evidence="3" key="2">
    <citation type="submission" date="2015-01" db="EMBL/GenBank/DDBJ databases">
        <title>Evolutionary Origins and Diversification of the Mycorrhizal Mutualists.</title>
        <authorList>
            <consortium name="DOE Joint Genome Institute"/>
            <consortium name="Mycorrhizal Genomics Consortium"/>
            <person name="Kohler A."/>
            <person name="Kuo A."/>
            <person name="Nagy L.G."/>
            <person name="Floudas D."/>
            <person name="Copeland A."/>
            <person name="Barry K.W."/>
            <person name="Cichocki N."/>
            <person name="Veneault-Fourrey C."/>
            <person name="LaButti K."/>
            <person name="Lindquist E.A."/>
            <person name="Lipzen A."/>
            <person name="Lundell T."/>
            <person name="Morin E."/>
            <person name="Murat C."/>
            <person name="Riley R."/>
            <person name="Ohm R."/>
            <person name="Sun H."/>
            <person name="Tunlid A."/>
            <person name="Henrissat B."/>
            <person name="Grigoriev I.V."/>
            <person name="Hibbett D.S."/>
            <person name="Martin F."/>
        </authorList>
    </citation>
    <scope>NUCLEOTIDE SEQUENCE [LARGE SCALE GENOMIC DNA]</scope>
    <source>
        <strain evidence="3">F 1598</strain>
    </source>
</reference>
<gene>
    <name evidence="2" type="ORF">PILCRDRAFT_813079</name>
</gene>
<accession>A0A0C3CHB9</accession>
<sequence length="59" mass="6713">MSHMVLSAGRLSGLTDDDLARFRDEPQEQMGEKSGGEDGRQRRVADEARGPRKQRDLNW</sequence>
<protein>
    <submittedName>
        <fullName evidence="2">Uncharacterized protein</fullName>
    </submittedName>
</protein>
<feature type="compositionally biased region" description="Basic and acidic residues" evidence="1">
    <location>
        <begin position="18"/>
        <end position="59"/>
    </location>
</feature>
<reference evidence="2 3" key="1">
    <citation type="submission" date="2014-04" db="EMBL/GenBank/DDBJ databases">
        <authorList>
            <consortium name="DOE Joint Genome Institute"/>
            <person name="Kuo A."/>
            <person name="Tarkka M."/>
            <person name="Buscot F."/>
            <person name="Kohler A."/>
            <person name="Nagy L.G."/>
            <person name="Floudas D."/>
            <person name="Copeland A."/>
            <person name="Barry K.W."/>
            <person name="Cichocki N."/>
            <person name="Veneault-Fourrey C."/>
            <person name="LaButti K."/>
            <person name="Lindquist E.A."/>
            <person name="Lipzen A."/>
            <person name="Lundell T."/>
            <person name="Morin E."/>
            <person name="Murat C."/>
            <person name="Sun H."/>
            <person name="Tunlid A."/>
            <person name="Henrissat B."/>
            <person name="Grigoriev I.V."/>
            <person name="Hibbett D.S."/>
            <person name="Martin F."/>
            <person name="Nordberg H.P."/>
            <person name="Cantor M.N."/>
            <person name="Hua S.X."/>
        </authorList>
    </citation>
    <scope>NUCLEOTIDE SEQUENCE [LARGE SCALE GENOMIC DNA]</scope>
    <source>
        <strain evidence="2 3">F 1598</strain>
    </source>
</reference>
<feature type="region of interest" description="Disordered" evidence="1">
    <location>
        <begin position="1"/>
        <end position="59"/>
    </location>
</feature>
<dbReference type="Proteomes" id="UP000054166">
    <property type="component" value="Unassembled WGS sequence"/>
</dbReference>
<evidence type="ECO:0000313" key="3">
    <source>
        <dbReference type="Proteomes" id="UP000054166"/>
    </source>
</evidence>
<evidence type="ECO:0000313" key="2">
    <source>
        <dbReference type="EMBL" id="KIM89162.1"/>
    </source>
</evidence>
<dbReference type="EMBL" id="KN832975">
    <property type="protein sequence ID" value="KIM89162.1"/>
    <property type="molecule type" value="Genomic_DNA"/>
</dbReference>
<dbReference type="HOGENOM" id="CLU_2961616_0_0_1"/>
<evidence type="ECO:0000256" key="1">
    <source>
        <dbReference type="SAM" id="MobiDB-lite"/>
    </source>
</evidence>
<proteinExistence type="predicted"/>
<dbReference type="AlphaFoldDB" id="A0A0C3CHB9"/>
<organism evidence="2 3">
    <name type="scientific">Piloderma croceum (strain F 1598)</name>
    <dbReference type="NCBI Taxonomy" id="765440"/>
    <lineage>
        <taxon>Eukaryota</taxon>
        <taxon>Fungi</taxon>
        <taxon>Dikarya</taxon>
        <taxon>Basidiomycota</taxon>
        <taxon>Agaricomycotina</taxon>
        <taxon>Agaricomycetes</taxon>
        <taxon>Agaricomycetidae</taxon>
        <taxon>Atheliales</taxon>
        <taxon>Atheliaceae</taxon>
        <taxon>Piloderma</taxon>
    </lineage>
</organism>
<keyword evidence="3" id="KW-1185">Reference proteome</keyword>
<dbReference type="InParanoid" id="A0A0C3CHB9"/>
<name>A0A0C3CHB9_PILCF</name>